<keyword evidence="14" id="KW-1208">Phospholipid metabolism</keyword>
<keyword evidence="9 17" id="KW-0067">ATP-binding</keyword>
<evidence type="ECO:0000256" key="12">
    <source>
        <dbReference type="ARBA" id="ARBA00023136"/>
    </source>
</evidence>
<feature type="binding site" evidence="17">
    <location>
        <begin position="102"/>
        <end position="103"/>
    </location>
    <ligand>
        <name>ATP</name>
        <dbReference type="ChEBI" id="CHEBI:30616"/>
    </ligand>
</feature>
<dbReference type="RefSeq" id="WP_051260526.1">
    <property type="nucleotide sequence ID" value="NZ_BAJS01000028.1"/>
</dbReference>
<feature type="active site" description="Proton acceptor" evidence="15">
    <location>
        <position position="77"/>
    </location>
</feature>
<protein>
    <submittedName>
        <fullName evidence="20">Diacylglycerol kinase</fullName>
    </submittedName>
</protein>
<evidence type="ECO:0000313" key="21">
    <source>
        <dbReference type="Proteomes" id="UP000027601"/>
    </source>
</evidence>
<dbReference type="CDD" id="cd14265">
    <property type="entry name" value="UDPK_IM_like"/>
    <property type="match status" value="1"/>
</dbReference>
<dbReference type="OrthoDB" id="1493837at2"/>
<evidence type="ECO:0000256" key="10">
    <source>
        <dbReference type="ARBA" id="ARBA00022989"/>
    </source>
</evidence>
<keyword evidence="6 19" id="KW-0812">Transmembrane</keyword>
<evidence type="ECO:0000256" key="6">
    <source>
        <dbReference type="ARBA" id="ARBA00022692"/>
    </source>
</evidence>
<comment type="cofactor">
    <cofactor evidence="18">
        <name>Mg(2+)</name>
        <dbReference type="ChEBI" id="CHEBI:18420"/>
    </cofactor>
    <text evidence="18">Mn(2+), Zn(2+), Cd(2+) and Co(2+) support activity to lesser extents.</text>
</comment>
<feature type="binding site" evidence="17">
    <location>
        <position position="36"/>
    </location>
    <ligand>
        <name>ATP</name>
        <dbReference type="ChEBI" id="CHEBI:30616"/>
    </ligand>
</feature>
<feature type="binding site" evidence="17">
    <location>
        <position position="17"/>
    </location>
    <ligand>
        <name>ATP</name>
        <dbReference type="ChEBI" id="CHEBI:30616"/>
    </ligand>
</feature>
<evidence type="ECO:0000256" key="11">
    <source>
        <dbReference type="ARBA" id="ARBA00023098"/>
    </source>
</evidence>
<dbReference type="eggNOG" id="COG0818">
    <property type="taxonomic scope" value="Bacteria"/>
</dbReference>
<keyword evidence="12 19" id="KW-0472">Membrane</keyword>
<dbReference type="GO" id="GO:0005886">
    <property type="term" value="C:plasma membrane"/>
    <property type="evidence" value="ECO:0007669"/>
    <property type="project" value="UniProtKB-SubCell"/>
</dbReference>
<evidence type="ECO:0000313" key="20">
    <source>
        <dbReference type="EMBL" id="GAK37771.1"/>
    </source>
</evidence>
<dbReference type="GO" id="GO:0016301">
    <property type="term" value="F:kinase activity"/>
    <property type="evidence" value="ECO:0007669"/>
    <property type="project" value="UniProtKB-KW"/>
</dbReference>
<evidence type="ECO:0000256" key="13">
    <source>
        <dbReference type="ARBA" id="ARBA00023209"/>
    </source>
</evidence>
<feature type="transmembrane region" description="Helical" evidence="19">
    <location>
        <begin position="64"/>
        <end position="83"/>
    </location>
</feature>
<dbReference type="InterPro" id="IPR036945">
    <property type="entry name" value="DAGK_sf"/>
</dbReference>
<keyword evidence="13" id="KW-0594">Phospholipid biosynthesis</keyword>
<comment type="caution">
    <text evidence="20">The sequence shown here is derived from an EMBL/GenBank/DDBJ whole genome shotgun (WGS) entry which is preliminary data.</text>
</comment>
<proteinExistence type="inferred from homology"/>
<dbReference type="AlphaFoldDB" id="A0A069D639"/>
<dbReference type="GO" id="GO:0046872">
    <property type="term" value="F:metal ion binding"/>
    <property type="evidence" value="ECO:0007669"/>
    <property type="project" value="UniProtKB-KW"/>
</dbReference>
<keyword evidence="8 20" id="KW-0418">Kinase</keyword>
<dbReference type="EMBL" id="BAJS01000028">
    <property type="protein sequence ID" value="GAK37771.1"/>
    <property type="molecule type" value="Genomic_DNA"/>
</dbReference>
<dbReference type="PANTHER" id="PTHR34299:SF1">
    <property type="entry name" value="DIACYLGLYCEROL KINASE"/>
    <property type="match status" value="1"/>
</dbReference>
<feature type="binding site" evidence="16">
    <location>
        <position position="77"/>
    </location>
    <ligand>
        <name>substrate</name>
    </ligand>
</feature>
<dbReference type="Pfam" id="PF01219">
    <property type="entry name" value="DAGK_prokar"/>
    <property type="match status" value="1"/>
</dbReference>
<keyword evidence="4" id="KW-0444">Lipid biosynthesis</keyword>
<dbReference type="PANTHER" id="PTHR34299">
    <property type="entry name" value="DIACYLGLYCEROL KINASE"/>
    <property type="match status" value="1"/>
</dbReference>
<evidence type="ECO:0000256" key="4">
    <source>
        <dbReference type="ARBA" id="ARBA00022516"/>
    </source>
</evidence>
<feature type="binding site" evidence="16">
    <location>
        <position position="17"/>
    </location>
    <ligand>
        <name>substrate</name>
    </ligand>
</feature>
<gene>
    <name evidence="20" type="ORF">JCM15093_3046</name>
</gene>
<feature type="binding site" evidence="18">
    <location>
        <position position="84"/>
    </location>
    <ligand>
        <name>a divalent metal cation</name>
        <dbReference type="ChEBI" id="CHEBI:60240"/>
    </ligand>
</feature>
<dbReference type="GO" id="GO:0005524">
    <property type="term" value="F:ATP binding"/>
    <property type="evidence" value="ECO:0007669"/>
    <property type="project" value="UniProtKB-KW"/>
</dbReference>
<evidence type="ECO:0000256" key="7">
    <source>
        <dbReference type="ARBA" id="ARBA00022741"/>
    </source>
</evidence>
<dbReference type="InterPro" id="IPR000829">
    <property type="entry name" value="DAGK"/>
</dbReference>
<reference evidence="20 21" key="1">
    <citation type="journal article" date="2015" name="Microbes Environ.">
        <title>Distribution and evolution of nitrogen fixation genes in the phylum bacteroidetes.</title>
        <authorList>
            <person name="Inoue J."/>
            <person name="Oshima K."/>
            <person name="Suda W."/>
            <person name="Sakamoto M."/>
            <person name="Iino T."/>
            <person name="Noda S."/>
            <person name="Hongoh Y."/>
            <person name="Hattori M."/>
            <person name="Ohkuma M."/>
        </authorList>
    </citation>
    <scope>NUCLEOTIDE SEQUENCE [LARGE SCALE GENOMIC DNA]</scope>
    <source>
        <strain evidence="20 21">JCM 15093</strain>
    </source>
</reference>
<evidence type="ECO:0000256" key="15">
    <source>
        <dbReference type="PIRSR" id="PIRSR600829-1"/>
    </source>
</evidence>
<keyword evidence="5" id="KW-0808">Transferase</keyword>
<keyword evidence="3" id="KW-1003">Cell membrane</keyword>
<keyword evidence="11" id="KW-0443">Lipid metabolism</keyword>
<keyword evidence="21" id="KW-1185">Reference proteome</keyword>
<feature type="binding site" evidence="18">
    <location>
        <position position="36"/>
    </location>
    <ligand>
        <name>a divalent metal cation</name>
        <dbReference type="ChEBI" id="CHEBI:60240"/>
    </ligand>
</feature>
<evidence type="ECO:0000256" key="19">
    <source>
        <dbReference type="SAM" id="Phobius"/>
    </source>
</evidence>
<dbReference type="GO" id="GO:0008654">
    <property type="term" value="P:phospholipid biosynthetic process"/>
    <property type="evidence" value="ECO:0007669"/>
    <property type="project" value="UniProtKB-KW"/>
</dbReference>
<evidence type="ECO:0000256" key="9">
    <source>
        <dbReference type="ARBA" id="ARBA00022840"/>
    </source>
</evidence>
<evidence type="ECO:0000256" key="17">
    <source>
        <dbReference type="PIRSR" id="PIRSR600829-3"/>
    </source>
</evidence>
<organism evidence="20 21">
    <name type="scientific">Bacteroides graminisolvens DSM 19988 = JCM 15093</name>
    <dbReference type="NCBI Taxonomy" id="1121097"/>
    <lineage>
        <taxon>Bacteria</taxon>
        <taxon>Pseudomonadati</taxon>
        <taxon>Bacteroidota</taxon>
        <taxon>Bacteroidia</taxon>
        <taxon>Bacteroidales</taxon>
        <taxon>Bacteroidaceae</taxon>
        <taxon>Bacteroides</taxon>
    </lineage>
</organism>
<comment type="similarity">
    <text evidence="2">Belongs to the bacterial diacylglycerol kinase family.</text>
</comment>
<dbReference type="Proteomes" id="UP000027601">
    <property type="component" value="Unassembled WGS sequence"/>
</dbReference>
<dbReference type="Gene3D" id="1.10.287.3610">
    <property type="match status" value="1"/>
</dbReference>
<evidence type="ECO:0000256" key="16">
    <source>
        <dbReference type="PIRSR" id="PIRSR600829-2"/>
    </source>
</evidence>
<evidence type="ECO:0000256" key="5">
    <source>
        <dbReference type="ARBA" id="ARBA00022679"/>
    </source>
</evidence>
<keyword evidence="18" id="KW-0460">Magnesium</keyword>
<keyword evidence="7 17" id="KW-0547">Nucleotide-binding</keyword>
<keyword evidence="10 19" id="KW-1133">Transmembrane helix</keyword>
<evidence type="ECO:0000256" key="18">
    <source>
        <dbReference type="PIRSR" id="PIRSR600829-4"/>
    </source>
</evidence>
<evidence type="ECO:0000256" key="1">
    <source>
        <dbReference type="ARBA" id="ARBA00004651"/>
    </source>
</evidence>
<sequence length="130" mass="13682">MKGEPSNQPRPGGALQRFLQGFVYAGKGICSFVRSERNARFHCLAIAVVTAAGFYFGISRGEWIAVVLCFGMVLAAEGFNSAIERLVNLVSPGRNPLAGDIKDVAAGAVLVCAIAAAVVGLIIFLPYLLP</sequence>
<dbReference type="InterPro" id="IPR033717">
    <property type="entry name" value="UDPK"/>
</dbReference>
<evidence type="ECO:0000256" key="14">
    <source>
        <dbReference type="ARBA" id="ARBA00023264"/>
    </source>
</evidence>
<evidence type="ECO:0000256" key="8">
    <source>
        <dbReference type="ARBA" id="ARBA00022777"/>
    </source>
</evidence>
<comment type="subcellular location">
    <subcellularLocation>
        <location evidence="1">Cell membrane</location>
        <topology evidence="1">Multi-pass membrane protein</topology>
    </subcellularLocation>
</comment>
<feature type="transmembrane region" description="Helical" evidence="19">
    <location>
        <begin position="41"/>
        <end position="58"/>
    </location>
</feature>
<name>A0A069D639_9BACE</name>
<feature type="transmembrane region" description="Helical" evidence="19">
    <location>
        <begin position="104"/>
        <end position="129"/>
    </location>
</feature>
<keyword evidence="18" id="KW-0479">Metal-binding</keyword>
<evidence type="ECO:0000256" key="2">
    <source>
        <dbReference type="ARBA" id="ARBA00005967"/>
    </source>
</evidence>
<accession>A0A069D639</accession>
<dbReference type="STRING" id="1121097.GCA_000428125_00968"/>
<evidence type="ECO:0000256" key="3">
    <source>
        <dbReference type="ARBA" id="ARBA00022475"/>
    </source>
</evidence>
<feature type="binding site" evidence="17">
    <location>
        <position position="84"/>
    </location>
    <ligand>
        <name>ATP</name>
        <dbReference type="ChEBI" id="CHEBI:30616"/>
    </ligand>
</feature>
<feature type="binding site" evidence="17">
    <location>
        <position position="24"/>
    </location>
    <ligand>
        <name>ATP</name>
        <dbReference type="ChEBI" id="CHEBI:30616"/>
    </ligand>
</feature>